<sequence length="573" mass="65158">MDGEATIPRLHFFPSRLPDETLHSRVSRLHTLSGNLDDRHTLQDAFGSHTLVATSHLPSHLNALSSRLPDALCASAEDFLEQSTLFPYFRPFLQPAQVENCRAAMCSNNAGEVKVAIGLVASRIGGRNALRFYRQCCIEDALRYGVAYWHRTHQLPGAWLCVDHGEPLVEVHASWLRSHRHNLFLPMPEQFSGCSSEHSIRASHAACLSKCAALSVELLGSNQTPLDPGVLRSFYRDCATQQGWIDAHGRICAAAVHRSAMEFCGQWPLDQDFRFIQDEHWIFKLLHKHRGSMHPLKHVAMLILLRSDWRSLLSYCRTRRTPPTPVPPQRPRICSPPETIAPVNYPQATRPKILKGEKLKGLRFALATTDSLQQIAQVHSVSLPSLYRILRREPAVAAARNDRHRDMRRQRFIDELRAMPPRRAQDYMWLYRNDRAWLDQQTALQLERPSKSAQWRVDWNKRDIKLTQAVRHWAMVFYATIPPIRVSKTLVARSTGMQTTIEKYASRLPLTVAAIAQATESVEDFQCRRLERAGEELMAFGQPLLPWEILRIAGVKPPLLPAVVRTLAKITGS</sequence>
<dbReference type="InterPro" id="IPR032750">
    <property type="entry name" value="TnsD_C"/>
</dbReference>
<protein>
    <submittedName>
        <fullName evidence="3">TnsD family Tn7-like transposition protein</fullName>
    </submittedName>
</protein>
<organism evidence="3 4">
    <name type="scientific">Undibacterium arcticum</name>
    <dbReference type="NCBI Taxonomy" id="1762892"/>
    <lineage>
        <taxon>Bacteria</taxon>
        <taxon>Pseudomonadati</taxon>
        <taxon>Pseudomonadota</taxon>
        <taxon>Betaproteobacteria</taxon>
        <taxon>Burkholderiales</taxon>
        <taxon>Oxalobacteraceae</taxon>
        <taxon>Undibacterium</taxon>
    </lineage>
</organism>
<accession>A0ABV7F5L5</accession>
<comment type="caution">
    <text evidence="3">The sequence shown here is derived from an EMBL/GenBank/DDBJ whole genome shotgun (WGS) entry which is preliminary data.</text>
</comment>
<dbReference type="RefSeq" id="WP_390332021.1">
    <property type="nucleotide sequence ID" value="NZ_JBHRTP010000052.1"/>
</dbReference>
<evidence type="ECO:0000313" key="3">
    <source>
        <dbReference type="EMBL" id="MFC3109484.1"/>
    </source>
</evidence>
<feature type="domain" description="TniQ" evidence="1">
    <location>
        <begin position="12"/>
        <end position="168"/>
    </location>
</feature>
<feature type="domain" description="Transposon Tn7 transposition protein TnsD C-terminal" evidence="2">
    <location>
        <begin position="369"/>
        <end position="515"/>
    </location>
</feature>
<dbReference type="Proteomes" id="UP001595530">
    <property type="component" value="Unassembled WGS sequence"/>
</dbReference>
<evidence type="ECO:0000259" key="2">
    <source>
        <dbReference type="Pfam" id="PF15978"/>
    </source>
</evidence>
<dbReference type="Pfam" id="PF15978">
    <property type="entry name" value="TnsD"/>
    <property type="match status" value="2"/>
</dbReference>
<proteinExistence type="predicted"/>
<dbReference type="InterPro" id="IPR009492">
    <property type="entry name" value="TniQ"/>
</dbReference>
<evidence type="ECO:0000259" key="1">
    <source>
        <dbReference type="Pfam" id="PF06527"/>
    </source>
</evidence>
<feature type="domain" description="Transposon Tn7 transposition protein TnsD C-terminal" evidence="2">
    <location>
        <begin position="214"/>
        <end position="316"/>
    </location>
</feature>
<reference evidence="4" key="1">
    <citation type="journal article" date="2019" name="Int. J. Syst. Evol. Microbiol.">
        <title>The Global Catalogue of Microorganisms (GCM) 10K type strain sequencing project: providing services to taxonomists for standard genome sequencing and annotation.</title>
        <authorList>
            <consortium name="The Broad Institute Genomics Platform"/>
            <consortium name="The Broad Institute Genome Sequencing Center for Infectious Disease"/>
            <person name="Wu L."/>
            <person name="Ma J."/>
        </authorList>
    </citation>
    <scope>NUCLEOTIDE SEQUENCE [LARGE SCALE GENOMIC DNA]</scope>
    <source>
        <strain evidence="4">KCTC 42986</strain>
    </source>
</reference>
<keyword evidence="4" id="KW-1185">Reference proteome</keyword>
<name>A0ABV7F5L5_9BURK</name>
<dbReference type="EMBL" id="JBHRTP010000052">
    <property type="protein sequence ID" value="MFC3109484.1"/>
    <property type="molecule type" value="Genomic_DNA"/>
</dbReference>
<dbReference type="Pfam" id="PF06527">
    <property type="entry name" value="TniQ"/>
    <property type="match status" value="1"/>
</dbReference>
<evidence type="ECO:0000313" key="4">
    <source>
        <dbReference type="Proteomes" id="UP001595530"/>
    </source>
</evidence>
<gene>
    <name evidence="3" type="ORF">ACFOFO_16200</name>
</gene>